<gene>
    <name evidence="1" type="ORF">XENOCAPTIV_002987</name>
</gene>
<comment type="caution">
    <text evidence="1">The sequence shown here is derived from an EMBL/GenBank/DDBJ whole genome shotgun (WGS) entry which is preliminary data.</text>
</comment>
<accession>A0ABV0RV00</accession>
<keyword evidence="2" id="KW-1185">Reference proteome</keyword>
<feature type="non-terminal residue" evidence="1">
    <location>
        <position position="1"/>
    </location>
</feature>
<dbReference type="Proteomes" id="UP001434883">
    <property type="component" value="Unassembled WGS sequence"/>
</dbReference>
<proteinExistence type="predicted"/>
<reference evidence="1 2" key="1">
    <citation type="submission" date="2021-06" db="EMBL/GenBank/DDBJ databases">
        <authorList>
            <person name="Palmer J.M."/>
        </authorList>
    </citation>
    <scope>NUCLEOTIDE SEQUENCE [LARGE SCALE GENOMIC DNA]</scope>
    <source>
        <strain evidence="1 2">XC_2019</strain>
        <tissue evidence="1">Muscle</tissue>
    </source>
</reference>
<protein>
    <submittedName>
        <fullName evidence="1">Uncharacterized protein</fullName>
    </submittedName>
</protein>
<sequence>EKESLVGFDRLDGKLQKQTYSHVFFYFIVFLCEVCNNIIAPPLNNTEPLSVLYLQFTVWISWASRRWRQNEGLAVKGMPLKQYHGLPLAVISSDKAHIPPETNGTDLPTLLFMYECTLASISIPTSELSQRPPVEAVIPGM</sequence>
<name>A0ABV0RV00_9TELE</name>
<evidence type="ECO:0000313" key="1">
    <source>
        <dbReference type="EMBL" id="MEQ2211482.1"/>
    </source>
</evidence>
<organism evidence="1 2">
    <name type="scientific">Xenoophorus captivus</name>
    <dbReference type="NCBI Taxonomy" id="1517983"/>
    <lineage>
        <taxon>Eukaryota</taxon>
        <taxon>Metazoa</taxon>
        <taxon>Chordata</taxon>
        <taxon>Craniata</taxon>
        <taxon>Vertebrata</taxon>
        <taxon>Euteleostomi</taxon>
        <taxon>Actinopterygii</taxon>
        <taxon>Neopterygii</taxon>
        <taxon>Teleostei</taxon>
        <taxon>Neoteleostei</taxon>
        <taxon>Acanthomorphata</taxon>
        <taxon>Ovalentaria</taxon>
        <taxon>Atherinomorphae</taxon>
        <taxon>Cyprinodontiformes</taxon>
        <taxon>Goodeidae</taxon>
        <taxon>Xenoophorus</taxon>
    </lineage>
</organism>
<dbReference type="EMBL" id="JAHRIN010058946">
    <property type="protein sequence ID" value="MEQ2211482.1"/>
    <property type="molecule type" value="Genomic_DNA"/>
</dbReference>
<evidence type="ECO:0000313" key="2">
    <source>
        <dbReference type="Proteomes" id="UP001434883"/>
    </source>
</evidence>